<dbReference type="EMBL" id="DWXX01000174">
    <property type="protein sequence ID" value="HJB59813.1"/>
    <property type="molecule type" value="Genomic_DNA"/>
</dbReference>
<evidence type="ECO:0000256" key="1">
    <source>
        <dbReference type="SAM" id="Phobius"/>
    </source>
</evidence>
<feature type="transmembrane region" description="Helical" evidence="1">
    <location>
        <begin position="12"/>
        <end position="45"/>
    </location>
</feature>
<dbReference type="AlphaFoldDB" id="A0A9D2MGW3"/>
<feature type="non-terminal residue" evidence="2">
    <location>
        <position position="1"/>
    </location>
</feature>
<sequence>HTPPVSRPNFVFFGFFFIFESLADFVCVCLAVLFALFWIFMYFYVSGGNRKSACTAGAFGFVWGCIKVFI</sequence>
<accession>A0A9D2MGW3</accession>
<dbReference type="Proteomes" id="UP000824211">
    <property type="component" value="Unassembled WGS sequence"/>
</dbReference>
<gene>
    <name evidence="2" type="ORF">H9771_09215</name>
</gene>
<evidence type="ECO:0000313" key="2">
    <source>
        <dbReference type="EMBL" id="HJB59813.1"/>
    </source>
</evidence>
<keyword evidence="1" id="KW-0812">Transmembrane</keyword>
<name>A0A9D2MGW3_9FIRM</name>
<keyword evidence="1" id="KW-1133">Transmembrane helix</keyword>
<reference evidence="2" key="2">
    <citation type="submission" date="2021-04" db="EMBL/GenBank/DDBJ databases">
        <authorList>
            <person name="Gilroy R."/>
        </authorList>
    </citation>
    <scope>NUCLEOTIDE SEQUENCE</scope>
    <source>
        <strain evidence="2">ChiHjej9B8-13557</strain>
    </source>
</reference>
<organism evidence="2 3">
    <name type="scientific">Candidatus Faecalibacterium faecipullorum</name>
    <dbReference type="NCBI Taxonomy" id="2838578"/>
    <lineage>
        <taxon>Bacteria</taxon>
        <taxon>Bacillati</taxon>
        <taxon>Bacillota</taxon>
        <taxon>Clostridia</taxon>
        <taxon>Eubacteriales</taxon>
        <taxon>Oscillospiraceae</taxon>
        <taxon>Faecalibacterium</taxon>
    </lineage>
</organism>
<proteinExistence type="predicted"/>
<reference evidence="2" key="1">
    <citation type="journal article" date="2021" name="PeerJ">
        <title>Extensive microbial diversity within the chicken gut microbiome revealed by metagenomics and culture.</title>
        <authorList>
            <person name="Gilroy R."/>
            <person name="Ravi A."/>
            <person name="Getino M."/>
            <person name="Pursley I."/>
            <person name="Horton D.L."/>
            <person name="Alikhan N.F."/>
            <person name="Baker D."/>
            <person name="Gharbi K."/>
            <person name="Hall N."/>
            <person name="Watson M."/>
            <person name="Adriaenssens E.M."/>
            <person name="Foster-Nyarko E."/>
            <person name="Jarju S."/>
            <person name="Secka A."/>
            <person name="Antonio M."/>
            <person name="Oren A."/>
            <person name="Chaudhuri R.R."/>
            <person name="La Ragione R."/>
            <person name="Hildebrand F."/>
            <person name="Pallen M.J."/>
        </authorList>
    </citation>
    <scope>NUCLEOTIDE SEQUENCE</scope>
    <source>
        <strain evidence="2">ChiHjej9B8-13557</strain>
    </source>
</reference>
<protein>
    <submittedName>
        <fullName evidence="2">Uncharacterized protein</fullName>
    </submittedName>
</protein>
<comment type="caution">
    <text evidence="2">The sequence shown here is derived from an EMBL/GenBank/DDBJ whole genome shotgun (WGS) entry which is preliminary data.</text>
</comment>
<keyword evidence="1" id="KW-0472">Membrane</keyword>
<evidence type="ECO:0000313" key="3">
    <source>
        <dbReference type="Proteomes" id="UP000824211"/>
    </source>
</evidence>